<keyword evidence="7" id="KW-0175">Coiled coil</keyword>
<proteinExistence type="inferred from homology"/>
<dbReference type="Gene3D" id="1.20.58.1210">
    <property type="entry name" value="Exo84p, N-terminal helical domain"/>
    <property type="match status" value="1"/>
</dbReference>
<dbReference type="GO" id="GO:0006893">
    <property type="term" value="P:Golgi to plasma membrane transport"/>
    <property type="evidence" value="ECO:0007669"/>
    <property type="project" value="TreeGrafter"/>
</dbReference>
<evidence type="ECO:0000256" key="5">
    <source>
        <dbReference type="ARBA" id="ARBA00022483"/>
    </source>
</evidence>
<feature type="region of interest" description="Disordered" evidence="8">
    <location>
        <begin position="763"/>
        <end position="844"/>
    </location>
</feature>
<dbReference type="OrthoDB" id="642193at2759"/>
<reference evidence="10 11" key="1">
    <citation type="journal article" date="2019" name="Nat. Ecol. Evol.">
        <title>Megaphylogeny resolves global patterns of mushroom evolution.</title>
        <authorList>
            <person name="Varga T."/>
            <person name="Krizsan K."/>
            <person name="Foldi C."/>
            <person name="Dima B."/>
            <person name="Sanchez-Garcia M."/>
            <person name="Sanchez-Ramirez S."/>
            <person name="Szollosi G.J."/>
            <person name="Szarkandi J.G."/>
            <person name="Papp V."/>
            <person name="Albert L."/>
            <person name="Andreopoulos W."/>
            <person name="Angelini C."/>
            <person name="Antonin V."/>
            <person name="Barry K.W."/>
            <person name="Bougher N.L."/>
            <person name="Buchanan P."/>
            <person name="Buyck B."/>
            <person name="Bense V."/>
            <person name="Catcheside P."/>
            <person name="Chovatia M."/>
            <person name="Cooper J."/>
            <person name="Damon W."/>
            <person name="Desjardin D."/>
            <person name="Finy P."/>
            <person name="Geml J."/>
            <person name="Haridas S."/>
            <person name="Hughes K."/>
            <person name="Justo A."/>
            <person name="Karasinski D."/>
            <person name="Kautmanova I."/>
            <person name="Kiss B."/>
            <person name="Kocsube S."/>
            <person name="Kotiranta H."/>
            <person name="LaButti K.M."/>
            <person name="Lechner B.E."/>
            <person name="Liimatainen K."/>
            <person name="Lipzen A."/>
            <person name="Lukacs Z."/>
            <person name="Mihaltcheva S."/>
            <person name="Morgado L.N."/>
            <person name="Niskanen T."/>
            <person name="Noordeloos M.E."/>
            <person name="Ohm R.A."/>
            <person name="Ortiz-Santana B."/>
            <person name="Ovrebo C."/>
            <person name="Racz N."/>
            <person name="Riley R."/>
            <person name="Savchenko A."/>
            <person name="Shiryaev A."/>
            <person name="Soop K."/>
            <person name="Spirin V."/>
            <person name="Szebenyi C."/>
            <person name="Tomsovsky M."/>
            <person name="Tulloss R.E."/>
            <person name="Uehling J."/>
            <person name="Grigoriev I.V."/>
            <person name="Vagvolgyi C."/>
            <person name="Papp T."/>
            <person name="Martin F.M."/>
            <person name="Miettinen O."/>
            <person name="Hibbett D.S."/>
            <person name="Nagy L.G."/>
        </authorList>
    </citation>
    <scope>NUCLEOTIDE SEQUENCE [LARGE SCALE GENOMIC DNA]</scope>
    <source>
        <strain evidence="10 11">CBS 121175</strain>
    </source>
</reference>
<dbReference type="Proteomes" id="UP000307440">
    <property type="component" value="Unassembled WGS sequence"/>
</dbReference>
<dbReference type="GO" id="GO:0015031">
    <property type="term" value="P:protein transport"/>
    <property type="evidence" value="ECO:0007669"/>
    <property type="project" value="UniProtKB-KW"/>
</dbReference>
<feature type="compositionally biased region" description="Low complexity" evidence="8">
    <location>
        <begin position="781"/>
        <end position="790"/>
    </location>
</feature>
<comment type="similarity">
    <text evidence="2">Belongs to the EXO84 family.</text>
</comment>
<gene>
    <name evidence="10" type="ORF">FA15DRAFT_667119</name>
</gene>
<feature type="compositionally biased region" description="Basic and acidic residues" evidence="8">
    <location>
        <begin position="359"/>
        <end position="374"/>
    </location>
</feature>
<dbReference type="Pfam" id="PF25345">
    <property type="entry name" value="PH_EXO84"/>
    <property type="match status" value="1"/>
</dbReference>
<dbReference type="STRING" id="230819.A0A5C3L1U8"/>
<dbReference type="Gene3D" id="1.20.58.1220">
    <property type="entry name" value="Exo84p, C-terminal helical domain"/>
    <property type="match status" value="1"/>
</dbReference>
<evidence type="ECO:0000256" key="6">
    <source>
        <dbReference type="ARBA" id="ARBA00022927"/>
    </source>
</evidence>
<evidence type="ECO:0000313" key="11">
    <source>
        <dbReference type="Proteomes" id="UP000307440"/>
    </source>
</evidence>
<organism evidence="10 11">
    <name type="scientific">Coprinopsis marcescibilis</name>
    <name type="common">Agaric fungus</name>
    <name type="synonym">Psathyrella marcescibilis</name>
    <dbReference type="NCBI Taxonomy" id="230819"/>
    <lineage>
        <taxon>Eukaryota</taxon>
        <taxon>Fungi</taxon>
        <taxon>Dikarya</taxon>
        <taxon>Basidiomycota</taxon>
        <taxon>Agaricomycotina</taxon>
        <taxon>Agaricomycetes</taxon>
        <taxon>Agaricomycetidae</taxon>
        <taxon>Agaricales</taxon>
        <taxon>Agaricineae</taxon>
        <taxon>Psathyrellaceae</taxon>
        <taxon>Coprinopsis</taxon>
    </lineage>
</organism>
<dbReference type="GO" id="GO:0006887">
    <property type="term" value="P:exocytosis"/>
    <property type="evidence" value="ECO:0007669"/>
    <property type="project" value="UniProtKB-KW"/>
</dbReference>
<feature type="region of interest" description="Disordered" evidence="8">
    <location>
        <begin position="630"/>
        <end position="749"/>
    </location>
</feature>
<evidence type="ECO:0000256" key="4">
    <source>
        <dbReference type="ARBA" id="ARBA00022448"/>
    </source>
</evidence>
<dbReference type="InterPro" id="IPR033961">
    <property type="entry name" value="Exo84"/>
</dbReference>
<evidence type="ECO:0000256" key="2">
    <source>
        <dbReference type="ARBA" id="ARBA00007210"/>
    </source>
</evidence>
<feature type="compositionally biased region" description="Polar residues" evidence="8">
    <location>
        <begin position="1"/>
        <end position="21"/>
    </location>
</feature>
<keyword evidence="11" id="KW-1185">Reference proteome</keyword>
<sequence length="844" mass="91864">MDSLRSRPSQAPRTVQKSPSKLSKGGATSARAKSTRVDDKIKKRMSMRYAEISSPIDSGGYGGVPAVPSLMGLFAGGAGQASGGDYGDDNVVKAPSAAKVAADDKKLLSADDFDPDAFLKLKLANSTEAELRSLQSALENAKKDTASDLQRSVFKNYAEFVLISKEISVLENEMLELKELLSDYKSMPQMLHIPDPTSLSSATLSTYKRSSVADLKVLYFNQMQTLHSSVEGAAKFVPTTPGRHVVGEFEHVLALNAATYKIIHKVKFVVLDDAVLVAKRRRRNTNAAEGGGTVNEGKLVAEKCWPLNEMLVLDTKDSPSMTNVFKIRHGKETHVYRTDTPQEKKSVLALFRQVAEELSSKRRKEREGEHERRKSMWQQSGGGGGRNSPAPPLPEWMVDLAKKGGDIPNVAADAKEKAERDARWVGDWSDDLTVSIALKEWNKAVGLVETAQARLATTPPLAARLPALTTLLTTSLLQALSLPSNRKASTVNLISLLNRLKAGGAARNAFLEMRGKVIHSFMRKIPFEGSVATYVGELSVVFFTGIKHTADWYLASFKENEVASSFITWAKVQIEKYADIFRKQVYSKDVDIKLVNEAIQITLLQSKKLLEEYGLDFRYLLKMLLVESPQPPPSATVEFRVQPHRQSKQIIQATRQSSRGDLRPRKASVTHLQPAPEPPTLSAAPIGRRRSPAPPPISNGIASLPNISTSSLQPPNSASSSSTNLDISGMASPRPSIISRSRTPVSASRTPTIETALGSAALPAVPSSPSVRRYESPAPPLSASNSNFSAYGRERDRERPPRSLRGSPVPRVGNVSPAPVPVPPRSVHRPGSSVGRPAPRDGMF</sequence>
<dbReference type="Pfam" id="PF16528">
    <property type="entry name" value="Exo84_C"/>
    <property type="match status" value="1"/>
</dbReference>
<dbReference type="InterPro" id="IPR016159">
    <property type="entry name" value="Cullin_repeat-like_dom_sf"/>
</dbReference>
<feature type="coiled-coil region" evidence="7">
    <location>
        <begin position="124"/>
        <end position="187"/>
    </location>
</feature>
<evidence type="ECO:0000256" key="3">
    <source>
        <dbReference type="ARBA" id="ARBA00021269"/>
    </source>
</evidence>
<dbReference type="SUPFAM" id="SSF74788">
    <property type="entry name" value="Cullin repeat-like"/>
    <property type="match status" value="1"/>
</dbReference>
<feature type="region of interest" description="Disordered" evidence="8">
    <location>
        <begin position="1"/>
        <end position="41"/>
    </location>
</feature>
<comment type="subcellular location">
    <subcellularLocation>
        <location evidence="1">Cytoplasmic vesicle</location>
        <location evidence="1">Secretory vesicle</location>
    </subcellularLocation>
</comment>
<evidence type="ECO:0000256" key="8">
    <source>
        <dbReference type="SAM" id="MobiDB-lite"/>
    </source>
</evidence>
<evidence type="ECO:0000313" key="10">
    <source>
        <dbReference type="EMBL" id="TFK26648.1"/>
    </source>
</evidence>
<dbReference type="InterPro" id="IPR032403">
    <property type="entry name" value="Exo84_C"/>
</dbReference>
<dbReference type="InterPro" id="IPR011993">
    <property type="entry name" value="PH-like_dom_sf"/>
</dbReference>
<dbReference type="PANTHER" id="PTHR21426">
    <property type="entry name" value="EXOCYST COMPLEX COMPONENT 8"/>
    <property type="match status" value="1"/>
</dbReference>
<dbReference type="Gene3D" id="2.30.29.30">
    <property type="entry name" value="Pleckstrin-homology domain (PH domain)/Phosphotyrosine-binding domain (PTB)"/>
    <property type="match status" value="1"/>
</dbReference>
<dbReference type="PANTHER" id="PTHR21426:SF12">
    <property type="entry name" value="EXOCYST COMPLEX COMPONENT 8"/>
    <property type="match status" value="1"/>
</dbReference>
<dbReference type="EMBL" id="ML210172">
    <property type="protein sequence ID" value="TFK26648.1"/>
    <property type="molecule type" value="Genomic_DNA"/>
</dbReference>
<dbReference type="SUPFAM" id="SSF50729">
    <property type="entry name" value="PH domain-like"/>
    <property type="match status" value="1"/>
</dbReference>
<keyword evidence="4" id="KW-0813">Transport</keyword>
<dbReference type="InterPro" id="IPR042560">
    <property type="entry name" value="Exo84_C_2"/>
</dbReference>
<feature type="compositionally biased region" description="Basic and acidic residues" evidence="8">
    <location>
        <begin position="792"/>
        <end position="801"/>
    </location>
</feature>
<dbReference type="AlphaFoldDB" id="A0A5C3L1U8"/>
<keyword evidence="5" id="KW-0268">Exocytosis</keyword>
<feature type="compositionally biased region" description="Low complexity" evidence="8">
    <location>
        <begin position="708"/>
        <end position="725"/>
    </location>
</feature>
<evidence type="ECO:0000259" key="9">
    <source>
        <dbReference type="Pfam" id="PF16528"/>
    </source>
</evidence>
<feature type="domain" description="Exocyst component Exo84 C-terminal" evidence="9">
    <location>
        <begin position="423"/>
        <end position="617"/>
    </location>
</feature>
<dbReference type="GO" id="GO:0030133">
    <property type="term" value="C:transport vesicle"/>
    <property type="evidence" value="ECO:0007669"/>
    <property type="project" value="UniProtKB-SubCell"/>
</dbReference>
<protein>
    <recommendedName>
        <fullName evidence="3">Exocyst complex component EXO84</fullName>
    </recommendedName>
</protein>
<evidence type="ECO:0000256" key="7">
    <source>
        <dbReference type="SAM" id="Coils"/>
    </source>
</evidence>
<name>A0A5C3L1U8_COPMA</name>
<dbReference type="InterPro" id="IPR042561">
    <property type="entry name" value="Exo84_C_1"/>
</dbReference>
<feature type="compositionally biased region" description="Polar residues" evidence="8">
    <location>
        <begin position="648"/>
        <end position="657"/>
    </location>
</feature>
<keyword evidence="6" id="KW-0653">Protein transport</keyword>
<accession>A0A5C3L1U8</accession>
<feature type="compositionally biased region" description="Low complexity" evidence="8">
    <location>
        <begin position="732"/>
        <end position="742"/>
    </location>
</feature>
<dbReference type="GO" id="GO:0000145">
    <property type="term" value="C:exocyst"/>
    <property type="evidence" value="ECO:0007669"/>
    <property type="project" value="InterPro"/>
</dbReference>
<evidence type="ECO:0000256" key="1">
    <source>
        <dbReference type="ARBA" id="ARBA00004398"/>
    </source>
</evidence>
<feature type="region of interest" description="Disordered" evidence="8">
    <location>
        <begin position="359"/>
        <end position="391"/>
    </location>
</feature>
<dbReference type="Pfam" id="PF08700">
    <property type="entry name" value="VPS51_Exo84_N"/>
    <property type="match status" value="1"/>
</dbReference>